<keyword evidence="1" id="KW-0812">Transmembrane</keyword>
<accession>W0FM98</accession>
<keyword evidence="1" id="KW-1133">Transmembrane helix</keyword>
<name>W0FM98_9BACT</name>
<dbReference type="AlphaFoldDB" id="W0FM98"/>
<keyword evidence="1" id="KW-0472">Membrane</keyword>
<evidence type="ECO:0000256" key="1">
    <source>
        <dbReference type="SAM" id="Phobius"/>
    </source>
</evidence>
<feature type="transmembrane region" description="Helical" evidence="1">
    <location>
        <begin position="222"/>
        <end position="241"/>
    </location>
</feature>
<reference evidence="2" key="1">
    <citation type="journal article" date="2013" name="PLoS ONE">
        <title>Metagenomic insights into the carbohydrate-active enzymes carried by the microorganisms adhering to solid digesta in the rumen of cows.</title>
        <authorList>
            <person name="Wang L."/>
            <person name="Hatem A."/>
            <person name="Catalyurek U.V."/>
            <person name="Morrison M."/>
            <person name="Yu Z."/>
        </authorList>
    </citation>
    <scope>NUCLEOTIDE SEQUENCE</scope>
</reference>
<sequence>MYEEYDSETMLARYDKGANTVKLEWKKEASGDAYRTPLMHAAELIRKHGCDTMIIDASKLGKVPEADKTWTVKVFEPALKKAGVEEVIFVGKDLGGDFKGKIKKKNVDTMEEAEKLIKKEAHPSAGIADMTREQAIEYLGLPADADNAAIDDKFYQLAKRYRKSTDDDAEQKLADLSAAYNIASGRRDEEEQRELEHEQAKKILGKTAEDWKTFFAYNWIKFVFAAGFIVFAISLINFFAAGGNSCTVISFGNFGHTTSYLSSVLDIYGYSNPYVATVNYIVPNQEGLENQQYADQTLAAFFSADPNVLITDEMTYVYYFSQFYDLTEVYDIVIDEIPEDVAAAITPVYMSEKEAYNLTKTYYEQIYDIQDYDAEIDESELSDKEIMIGLEIKDPDMIEKLGFENWWHKQPPTLVFGIYSNTSSLADSVQVLITVLKAAG</sequence>
<evidence type="ECO:0000313" key="2">
    <source>
        <dbReference type="EMBL" id="AHF23897.1"/>
    </source>
</evidence>
<organism evidence="2">
    <name type="scientific">uncultured bacterium Contig1759</name>
    <dbReference type="NCBI Taxonomy" id="1393502"/>
    <lineage>
        <taxon>Bacteria</taxon>
        <taxon>environmental samples</taxon>
    </lineage>
</organism>
<proteinExistence type="predicted"/>
<protein>
    <recommendedName>
        <fullName evidence="3">J domain-containing protein</fullName>
    </recommendedName>
</protein>
<dbReference type="EMBL" id="KC246778">
    <property type="protein sequence ID" value="AHF23897.1"/>
    <property type="molecule type" value="Genomic_DNA"/>
</dbReference>
<evidence type="ECO:0008006" key="3">
    <source>
        <dbReference type="Google" id="ProtNLM"/>
    </source>
</evidence>